<gene>
    <name evidence="2" type="primary">AVEN_177735_1</name>
    <name evidence="2" type="ORF">NPIL_257491</name>
</gene>
<dbReference type="InterPro" id="IPR041588">
    <property type="entry name" value="Integrase_H2C2"/>
</dbReference>
<dbReference type="Gene3D" id="1.10.340.70">
    <property type="match status" value="1"/>
</dbReference>
<dbReference type="OrthoDB" id="6433932at2759"/>
<reference evidence="2" key="1">
    <citation type="submission" date="2020-08" db="EMBL/GenBank/DDBJ databases">
        <title>Multicomponent nature underlies the extraordinary mechanical properties of spider dragline silk.</title>
        <authorList>
            <person name="Kono N."/>
            <person name="Nakamura H."/>
            <person name="Mori M."/>
            <person name="Yoshida Y."/>
            <person name="Ohtoshi R."/>
            <person name="Malay A.D."/>
            <person name="Moran D.A.P."/>
            <person name="Tomita M."/>
            <person name="Numata K."/>
            <person name="Arakawa K."/>
        </authorList>
    </citation>
    <scope>NUCLEOTIDE SEQUENCE</scope>
</reference>
<dbReference type="InterPro" id="IPR043128">
    <property type="entry name" value="Rev_trsase/Diguanyl_cyclase"/>
</dbReference>
<protein>
    <submittedName>
        <fullName evidence="2">Integrase catalytic domain-containing protein</fullName>
    </submittedName>
</protein>
<sequence>MTLGLRNATQTFQCFMNSVLEGLGFEFCYLDDILIASSDEETHQHPVRTVLGRLSGLCINVTYKFVNSQEDEELEILIRNQSSKILQIPIPDSKKKIYCDTSTNYNCAYIYLQNFDKIFSAIDNLSHPGIRSTTKLITKRFIWFNMKKDCQLWTRAFLSIQRFEVHRHTQSALGEFKIPPNRFGWSVGYLQRIQVSSNYNQSFYTLDRSGAIGRSIS</sequence>
<name>A0A8X6IPB2_NEPPI</name>
<accession>A0A8X6IPB2</accession>
<dbReference type="AlphaFoldDB" id="A0A8X6IPB2"/>
<evidence type="ECO:0000313" key="3">
    <source>
        <dbReference type="Proteomes" id="UP000887013"/>
    </source>
</evidence>
<organism evidence="2 3">
    <name type="scientific">Nephila pilipes</name>
    <name type="common">Giant wood spider</name>
    <name type="synonym">Nephila maculata</name>
    <dbReference type="NCBI Taxonomy" id="299642"/>
    <lineage>
        <taxon>Eukaryota</taxon>
        <taxon>Metazoa</taxon>
        <taxon>Ecdysozoa</taxon>
        <taxon>Arthropoda</taxon>
        <taxon>Chelicerata</taxon>
        <taxon>Arachnida</taxon>
        <taxon>Araneae</taxon>
        <taxon>Araneomorphae</taxon>
        <taxon>Entelegynae</taxon>
        <taxon>Araneoidea</taxon>
        <taxon>Nephilidae</taxon>
        <taxon>Nephila</taxon>
    </lineage>
</organism>
<dbReference type="GO" id="GO:0071897">
    <property type="term" value="P:DNA biosynthetic process"/>
    <property type="evidence" value="ECO:0007669"/>
    <property type="project" value="UniProtKB-ARBA"/>
</dbReference>
<feature type="domain" description="Integrase zinc-binding" evidence="1">
    <location>
        <begin position="123"/>
        <end position="156"/>
    </location>
</feature>
<dbReference type="InterPro" id="IPR043502">
    <property type="entry name" value="DNA/RNA_pol_sf"/>
</dbReference>
<dbReference type="Pfam" id="PF17921">
    <property type="entry name" value="Integrase_H2C2"/>
    <property type="match status" value="1"/>
</dbReference>
<comment type="caution">
    <text evidence="2">The sequence shown here is derived from an EMBL/GenBank/DDBJ whole genome shotgun (WGS) entry which is preliminary data.</text>
</comment>
<evidence type="ECO:0000313" key="2">
    <source>
        <dbReference type="EMBL" id="GFS53688.1"/>
    </source>
</evidence>
<dbReference type="Proteomes" id="UP000887013">
    <property type="component" value="Unassembled WGS sequence"/>
</dbReference>
<dbReference type="EMBL" id="BMAW01046107">
    <property type="protein sequence ID" value="GFS53688.1"/>
    <property type="molecule type" value="Genomic_DNA"/>
</dbReference>
<proteinExistence type="predicted"/>
<dbReference type="Gene3D" id="3.30.70.270">
    <property type="match status" value="1"/>
</dbReference>
<dbReference type="SUPFAM" id="SSF56672">
    <property type="entry name" value="DNA/RNA polymerases"/>
    <property type="match status" value="1"/>
</dbReference>
<evidence type="ECO:0000259" key="1">
    <source>
        <dbReference type="Pfam" id="PF17921"/>
    </source>
</evidence>
<keyword evidence="3" id="KW-1185">Reference proteome</keyword>